<keyword evidence="3" id="KW-1185">Reference proteome</keyword>
<name>A0A6V6Y0K7_9FIRM</name>
<proteinExistence type="predicted"/>
<protein>
    <submittedName>
        <fullName evidence="2">Uncharacterized protein</fullName>
    </submittedName>
</protein>
<gene>
    <name evidence="2" type="ORF">PEPNEM18_00663</name>
</gene>
<reference evidence="2 3" key="1">
    <citation type="submission" date="2020-06" db="EMBL/GenBank/DDBJ databases">
        <authorList>
            <person name="Criscuolo A."/>
        </authorList>
    </citation>
    <scope>NUCLEOTIDE SEQUENCE [LARGE SCALE GENOMIC DNA]</scope>
    <source>
        <strain evidence="2">1804121828</strain>
    </source>
</reference>
<evidence type="ECO:0000256" key="1">
    <source>
        <dbReference type="SAM" id="Phobius"/>
    </source>
</evidence>
<dbReference type="AlphaFoldDB" id="A0A6V6Y0K7"/>
<accession>A0A6V6Y0K7</accession>
<dbReference type="RefSeq" id="WP_180499182.1">
    <property type="nucleotide sequence ID" value="NZ_CAIJCS010000014.1"/>
</dbReference>
<dbReference type="Proteomes" id="UP000586454">
    <property type="component" value="Unassembled WGS sequence"/>
</dbReference>
<evidence type="ECO:0000313" key="2">
    <source>
        <dbReference type="EMBL" id="CAC9926077.1"/>
    </source>
</evidence>
<organism evidence="2 3">
    <name type="scientific">Aedoeadaptatus nemausensis</name>
    <dbReference type="NCBI Taxonomy" id="2582829"/>
    <lineage>
        <taxon>Bacteria</taxon>
        <taxon>Bacillati</taxon>
        <taxon>Bacillota</taxon>
        <taxon>Tissierellia</taxon>
        <taxon>Tissierellales</taxon>
        <taxon>Peptoniphilaceae</taxon>
        <taxon>Aedoeadaptatus</taxon>
    </lineage>
</organism>
<sequence>MIQSSVLIQILLSAVRALENWYKYSFLHRFFATIGSAVKNQWMGSATRKILEGAESVFARSLLFSILRFFYRLFNTIAYWVRIRISGAVSDSVGFKIVDSYSAWDSAFKVSGMIFAGFGLSILILGLLHRSFWGILGLIFLFAGLLMNRMAGNLYEIVDSSYGIKGFRQLWSLLLHDKEVE</sequence>
<dbReference type="EMBL" id="CAIJCS010000014">
    <property type="protein sequence ID" value="CAC9926077.1"/>
    <property type="molecule type" value="Genomic_DNA"/>
</dbReference>
<feature type="transmembrane region" description="Helical" evidence="1">
    <location>
        <begin position="106"/>
        <end position="125"/>
    </location>
</feature>
<feature type="transmembrane region" description="Helical" evidence="1">
    <location>
        <begin position="131"/>
        <end position="147"/>
    </location>
</feature>
<keyword evidence="1" id="KW-0472">Membrane</keyword>
<evidence type="ECO:0000313" key="3">
    <source>
        <dbReference type="Proteomes" id="UP000586454"/>
    </source>
</evidence>
<keyword evidence="1" id="KW-1133">Transmembrane helix</keyword>
<keyword evidence="1" id="KW-0812">Transmembrane</keyword>
<comment type="caution">
    <text evidence="2">The sequence shown here is derived from an EMBL/GenBank/DDBJ whole genome shotgun (WGS) entry which is preliminary data.</text>
</comment>